<reference evidence="15" key="2">
    <citation type="submission" date="2020-09" db="EMBL/GenBank/DDBJ databases">
        <authorList>
            <person name="Sun Q."/>
            <person name="Zhou Y."/>
        </authorList>
    </citation>
    <scope>NUCLEOTIDE SEQUENCE</scope>
    <source>
        <strain evidence="15">CGMCC 1.15454</strain>
    </source>
</reference>
<accession>A0A9W5U0U9</accession>
<dbReference type="InterPro" id="IPR036388">
    <property type="entry name" value="WH-like_DNA-bd_sf"/>
</dbReference>
<dbReference type="GO" id="GO:0009401">
    <property type="term" value="P:phosphoenolpyruvate-dependent sugar phosphotransferase system"/>
    <property type="evidence" value="ECO:0007669"/>
    <property type="project" value="UniProtKB-KW"/>
</dbReference>
<keyword evidence="2" id="KW-0813">Transport</keyword>
<dbReference type="Gene3D" id="1.10.10.10">
    <property type="entry name" value="Winged helix-like DNA-binding domain superfamily/Winged helix DNA-binding domain"/>
    <property type="match status" value="1"/>
</dbReference>
<evidence type="ECO:0000256" key="5">
    <source>
        <dbReference type="ARBA" id="ARBA00022679"/>
    </source>
</evidence>
<organism evidence="15 16">
    <name type="scientific">Lentibacillus populi</name>
    <dbReference type="NCBI Taxonomy" id="1827502"/>
    <lineage>
        <taxon>Bacteria</taxon>
        <taxon>Bacillati</taxon>
        <taxon>Bacillota</taxon>
        <taxon>Bacilli</taxon>
        <taxon>Bacillales</taxon>
        <taxon>Bacillaceae</taxon>
        <taxon>Lentibacillus</taxon>
    </lineage>
</organism>
<evidence type="ECO:0000256" key="6">
    <source>
        <dbReference type="ARBA" id="ARBA00022683"/>
    </source>
</evidence>
<feature type="domain" description="PRD" evidence="14">
    <location>
        <begin position="180"/>
        <end position="280"/>
    </location>
</feature>
<keyword evidence="7" id="KW-0418">Kinase</keyword>
<evidence type="ECO:0000256" key="11">
    <source>
        <dbReference type="ARBA" id="ARBA00042072"/>
    </source>
</evidence>
<keyword evidence="3" id="KW-0963">Cytoplasm</keyword>
<dbReference type="CDD" id="cd05568">
    <property type="entry name" value="PTS_IIB_bgl_like"/>
    <property type="match status" value="1"/>
</dbReference>
<dbReference type="PROSITE" id="PS51372">
    <property type="entry name" value="PRD_2"/>
    <property type="match status" value="2"/>
</dbReference>
<dbReference type="PROSITE" id="PS51099">
    <property type="entry name" value="PTS_EIIB_TYPE_2"/>
    <property type="match status" value="1"/>
</dbReference>
<evidence type="ECO:0000256" key="2">
    <source>
        <dbReference type="ARBA" id="ARBA00022448"/>
    </source>
</evidence>
<dbReference type="SUPFAM" id="SSF55804">
    <property type="entry name" value="Phoshotransferase/anion transport protein"/>
    <property type="match status" value="1"/>
</dbReference>
<dbReference type="InterPro" id="IPR036634">
    <property type="entry name" value="PRD_sf"/>
</dbReference>
<dbReference type="Pfam" id="PF00359">
    <property type="entry name" value="PTS_EIIA_2"/>
    <property type="match status" value="1"/>
</dbReference>
<gene>
    <name evidence="15" type="ORF">GCM10011409_40130</name>
</gene>
<sequence length="675" mass="78724">MKDAAKRELLKYLILKEGSALNEIMLEFGLTKNEAIQLINEINSYFGSDVIISNSQGIYMTEHSKMQCYKSVFYGQEKLFYSHDVKDRYNLILIELVLNKGFSSLQDLANVCLVSKNTILNDFKVIKEMLAEKGMSINYSRKNGYSVLGPEFMVRNLLVETIKDIFHSTAGRIMLNEKGFVTESEIFLLRKRLEKVETRIGIKLTDEQLEELPYILQMVIKRSYNFKDNWSFKIEKYDIKNTVEYPEIKNMFWDYECLSEPDLLYLSLQVLASNMVESALQISNGDEISLAAERFINNIEIYLAIEIAQKSLLKEKLILHMGPAIYRNLIGFKINNPLTEEFIEEYQEIYNIVLKSVRPFEEIIHHHLSKEEVVYLSMIVLSWVYQTEETDKIFTGAVLCRSGTSISKLLLTTLSSMFPEIDFIGAYAVRQFKEMQKNVDFIFTTVPYESKQPTFLVPSILDKDSRIRLKSQVNMEMQGDNRMVARKLLESIKDYIHVDHYHIVGKKMEAFFQNIISDPVNEDEKQDEFFYFSIENISFVEKSIEWEYLVDFTMGELFKRNSISQHYIEETKEAFYKDYETMLIAQDIYLPHARPEYGVIKMDFQIHIFNSPVRTPSGNQVKVVVALAPDVNQKHVSTLIRLNNLFLDNELRLQIINENNKHAITQILNMEGAEE</sequence>
<dbReference type="EMBL" id="BMJD01000050">
    <property type="protein sequence ID" value="GGB58635.1"/>
    <property type="molecule type" value="Genomic_DNA"/>
</dbReference>
<feature type="domain" description="PTS EIIB type-2" evidence="13">
    <location>
        <begin position="394"/>
        <end position="481"/>
    </location>
</feature>
<dbReference type="Gene3D" id="3.40.930.10">
    <property type="entry name" value="Mannitol-specific EII, Chain A"/>
    <property type="match status" value="1"/>
</dbReference>
<proteinExistence type="predicted"/>
<dbReference type="GO" id="GO:0005737">
    <property type="term" value="C:cytoplasm"/>
    <property type="evidence" value="ECO:0007669"/>
    <property type="project" value="UniProtKB-SubCell"/>
</dbReference>
<comment type="caution">
    <text evidence="15">The sequence shown here is derived from an EMBL/GenBank/DDBJ whole genome shotgun (WGS) entry which is preliminary data.</text>
</comment>
<name>A0A9W5U0U9_9BACI</name>
<keyword evidence="8" id="KW-0010">Activator</keyword>
<evidence type="ECO:0000256" key="7">
    <source>
        <dbReference type="ARBA" id="ARBA00022777"/>
    </source>
</evidence>
<evidence type="ECO:0000259" key="13">
    <source>
        <dbReference type="PROSITE" id="PS51099"/>
    </source>
</evidence>
<evidence type="ECO:0000256" key="9">
    <source>
        <dbReference type="ARBA" id="ARBA00037387"/>
    </source>
</evidence>
<feature type="domain" description="PRD" evidence="14">
    <location>
        <begin position="283"/>
        <end position="390"/>
    </location>
</feature>
<dbReference type="InterPro" id="IPR051351">
    <property type="entry name" value="Ascorbate-PTS_EIIA_comp"/>
</dbReference>
<feature type="domain" description="PTS EIIA type-2" evidence="12">
    <location>
        <begin position="530"/>
        <end position="671"/>
    </location>
</feature>
<dbReference type="InterPro" id="IPR007737">
    <property type="entry name" value="Mga_HTH"/>
</dbReference>
<keyword evidence="4" id="KW-0597">Phosphoprotein</keyword>
<dbReference type="InterPro" id="IPR002178">
    <property type="entry name" value="PTS_EIIA_type-2_dom"/>
</dbReference>
<dbReference type="PROSITE" id="PS51094">
    <property type="entry name" value="PTS_EIIA_TYPE_2"/>
    <property type="match status" value="1"/>
</dbReference>
<dbReference type="Proteomes" id="UP000621492">
    <property type="component" value="Unassembled WGS sequence"/>
</dbReference>
<evidence type="ECO:0000256" key="8">
    <source>
        <dbReference type="ARBA" id="ARBA00023159"/>
    </source>
</evidence>
<reference evidence="15" key="1">
    <citation type="journal article" date="2014" name="Int. J. Syst. Evol. Microbiol.">
        <title>Complete genome sequence of Corynebacterium casei LMG S-19264T (=DSM 44701T), isolated from a smear-ripened cheese.</title>
        <authorList>
            <consortium name="US DOE Joint Genome Institute (JGI-PGF)"/>
            <person name="Walter F."/>
            <person name="Albersmeier A."/>
            <person name="Kalinowski J."/>
            <person name="Ruckert C."/>
        </authorList>
    </citation>
    <scope>NUCLEOTIDE SEQUENCE</scope>
    <source>
        <strain evidence="15">CGMCC 1.15454</strain>
    </source>
</reference>
<dbReference type="RefSeq" id="WP_155554725.1">
    <property type="nucleotide sequence ID" value="NZ_BMJD01000050.1"/>
</dbReference>
<dbReference type="InterPro" id="IPR011608">
    <property type="entry name" value="PRD"/>
</dbReference>
<comment type="function">
    <text evidence="9">The phosphoenolpyruvate-dependent sugar phosphotransferase system (sugar PTS), a major carbohydrate active transport system, catalyzes the phosphorylation of incoming sugar substrates concomitantly with their translocation across the cell membrane. The enzyme II UlaABC PTS system is involved in ascorbate transport.</text>
</comment>
<dbReference type="InterPro" id="IPR016152">
    <property type="entry name" value="PTrfase/Anion_transptr"/>
</dbReference>
<keyword evidence="6" id="KW-0598">Phosphotransferase system</keyword>
<evidence type="ECO:0000259" key="12">
    <source>
        <dbReference type="PROSITE" id="PS51094"/>
    </source>
</evidence>
<dbReference type="GO" id="GO:0006355">
    <property type="term" value="P:regulation of DNA-templated transcription"/>
    <property type="evidence" value="ECO:0007669"/>
    <property type="project" value="InterPro"/>
</dbReference>
<evidence type="ECO:0000256" key="10">
    <source>
        <dbReference type="ARBA" id="ARBA00041175"/>
    </source>
</evidence>
<dbReference type="SUPFAM" id="SSF63520">
    <property type="entry name" value="PTS-regulatory domain, PRD"/>
    <property type="match status" value="1"/>
</dbReference>
<dbReference type="InterPro" id="IPR013011">
    <property type="entry name" value="PTS_EIIB_2"/>
</dbReference>
<comment type="subcellular location">
    <subcellularLocation>
        <location evidence="1">Cytoplasm</location>
    </subcellularLocation>
</comment>
<dbReference type="AlphaFoldDB" id="A0A9W5U0U9"/>
<keyword evidence="5" id="KW-0808">Transferase</keyword>
<evidence type="ECO:0000313" key="16">
    <source>
        <dbReference type="Proteomes" id="UP000621492"/>
    </source>
</evidence>
<keyword evidence="16" id="KW-1185">Reference proteome</keyword>
<dbReference type="PANTHER" id="PTHR36203:SF1">
    <property type="entry name" value="ASCORBATE-SPECIFIC PTS SYSTEM EIIA COMPONENT"/>
    <property type="match status" value="1"/>
</dbReference>
<evidence type="ECO:0000259" key="14">
    <source>
        <dbReference type="PROSITE" id="PS51372"/>
    </source>
</evidence>
<dbReference type="Gene3D" id="1.10.1790.10">
    <property type="entry name" value="PRD domain"/>
    <property type="match status" value="1"/>
</dbReference>
<dbReference type="GO" id="GO:0008982">
    <property type="term" value="F:protein-N(PI)-phosphohistidine-sugar phosphotransferase activity"/>
    <property type="evidence" value="ECO:0007669"/>
    <property type="project" value="InterPro"/>
</dbReference>
<protein>
    <recommendedName>
        <fullName evidence="10">Ascorbate-specific PTS system EIIA component</fullName>
    </recommendedName>
    <alternativeName>
        <fullName evidence="11">Ascorbate-specific phosphotransferase enzyme IIA component</fullName>
    </alternativeName>
</protein>
<evidence type="ECO:0000256" key="4">
    <source>
        <dbReference type="ARBA" id="ARBA00022553"/>
    </source>
</evidence>
<dbReference type="PANTHER" id="PTHR36203">
    <property type="entry name" value="ASCORBATE-SPECIFIC PTS SYSTEM EIIA COMPONENT"/>
    <property type="match status" value="1"/>
</dbReference>
<dbReference type="Pfam" id="PF00874">
    <property type="entry name" value="PRD"/>
    <property type="match status" value="1"/>
</dbReference>
<evidence type="ECO:0000256" key="3">
    <source>
        <dbReference type="ARBA" id="ARBA00022490"/>
    </source>
</evidence>
<evidence type="ECO:0000313" key="15">
    <source>
        <dbReference type="EMBL" id="GGB58635.1"/>
    </source>
</evidence>
<evidence type="ECO:0000256" key="1">
    <source>
        <dbReference type="ARBA" id="ARBA00004496"/>
    </source>
</evidence>
<dbReference type="GO" id="GO:0016301">
    <property type="term" value="F:kinase activity"/>
    <property type="evidence" value="ECO:0007669"/>
    <property type="project" value="UniProtKB-KW"/>
</dbReference>
<dbReference type="Pfam" id="PF05043">
    <property type="entry name" value="Mga"/>
    <property type="match status" value="1"/>
</dbReference>